<dbReference type="PANTHER" id="PTHR43818">
    <property type="entry name" value="BCDNA.GH03377"/>
    <property type="match status" value="1"/>
</dbReference>
<evidence type="ECO:0000259" key="2">
    <source>
        <dbReference type="Pfam" id="PF01408"/>
    </source>
</evidence>
<dbReference type="RefSeq" id="WP_097173913.1">
    <property type="nucleotide sequence ID" value="NZ_OBML01000002.1"/>
</dbReference>
<dbReference type="SUPFAM" id="SSF51735">
    <property type="entry name" value="NAD(P)-binding Rossmann-fold domains"/>
    <property type="match status" value="1"/>
</dbReference>
<gene>
    <name evidence="4" type="ORF">SAMN05421512_102103</name>
</gene>
<dbReference type="OrthoDB" id="9815825at2"/>
<dbReference type="InterPro" id="IPR000683">
    <property type="entry name" value="Gfo/Idh/MocA-like_OxRdtase_N"/>
</dbReference>
<dbReference type="GO" id="GO:0016491">
    <property type="term" value="F:oxidoreductase activity"/>
    <property type="evidence" value="ECO:0007669"/>
    <property type="project" value="UniProtKB-KW"/>
</dbReference>
<evidence type="ECO:0000256" key="1">
    <source>
        <dbReference type="ARBA" id="ARBA00023002"/>
    </source>
</evidence>
<evidence type="ECO:0000259" key="3">
    <source>
        <dbReference type="Pfam" id="PF22725"/>
    </source>
</evidence>
<dbReference type="InterPro" id="IPR036291">
    <property type="entry name" value="NAD(P)-bd_dom_sf"/>
</dbReference>
<dbReference type="EMBL" id="OBML01000002">
    <property type="protein sequence ID" value="SOB96064.1"/>
    <property type="molecule type" value="Genomic_DNA"/>
</dbReference>
<dbReference type="GO" id="GO:0000166">
    <property type="term" value="F:nucleotide binding"/>
    <property type="evidence" value="ECO:0007669"/>
    <property type="project" value="InterPro"/>
</dbReference>
<reference evidence="4 5" key="1">
    <citation type="submission" date="2017-08" db="EMBL/GenBank/DDBJ databases">
        <authorList>
            <person name="de Groot N.N."/>
        </authorList>
    </citation>
    <scope>NUCLEOTIDE SEQUENCE [LARGE SCALE GENOMIC DNA]</scope>
    <source>
        <strain evidence="4 5">USBA 352</strain>
    </source>
</reference>
<accession>A0A285RQA4</accession>
<protein>
    <submittedName>
        <fullName evidence="4">Predicted dehydrogenase</fullName>
    </submittedName>
</protein>
<evidence type="ECO:0000313" key="4">
    <source>
        <dbReference type="EMBL" id="SOB96064.1"/>
    </source>
</evidence>
<dbReference type="Pfam" id="PF01408">
    <property type="entry name" value="GFO_IDH_MocA"/>
    <property type="match status" value="1"/>
</dbReference>
<dbReference type="Proteomes" id="UP000219331">
    <property type="component" value="Unassembled WGS sequence"/>
</dbReference>
<dbReference type="STRING" id="538381.GCA_001696535_03403"/>
<dbReference type="InterPro" id="IPR050463">
    <property type="entry name" value="Gfo/Idh/MocA_oxidrdct_glycsds"/>
</dbReference>
<dbReference type="InterPro" id="IPR055170">
    <property type="entry name" value="GFO_IDH_MocA-like_dom"/>
</dbReference>
<feature type="domain" description="Gfo/Idh/MocA-like oxidoreductase N-terminal" evidence="2">
    <location>
        <begin position="9"/>
        <end position="134"/>
    </location>
</feature>
<sequence>MTSSDGSLGVGLIGTGYMGKCHALAWNAVRAVFGDVARPRLEMLAEVSEDLARQRASAFGFARATSDWRALVNDPAVDVVSITTPNAFHPEMAIAALQAGKHVWCEKPMAPALADAQGMLAAARASGRIAALGYNYIQNPAFREIARMIADGAIGEPIQFRAEMDEDFMADPGEAFTWKSEASSGYGALDDFAVHPLSLAHRLFGKAERVFCDMAKPYETRPLAGGGRRAVETHDTANVLLRFSGGLQASLLVNRSAWGRKGRIALQVFGSKGSILYDQERMNEIELYRADGDPARQGFTRILTGPAHPPYGSFVPAPGHGLGFNDLKVIECRELIRLIRGEPASLITFEEGIEIERTVHAAARSFASGGWEEVG</sequence>
<organism evidence="4 5">
    <name type="scientific">Stappia indica</name>
    <dbReference type="NCBI Taxonomy" id="538381"/>
    <lineage>
        <taxon>Bacteria</taxon>
        <taxon>Pseudomonadati</taxon>
        <taxon>Pseudomonadota</taxon>
        <taxon>Alphaproteobacteria</taxon>
        <taxon>Hyphomicrobiales</taxon>
        <taxon>Stappiaceae</taxon>
        <taxon>Stappia</taxon>
    </lineage>
</organism>
<keyword evidence="1" id="KW-0560">Oxidoreductase</keyword>
<proteinExistence type="predicted"/>
<dbReference type="SUPFAM" id="SSF55347">
    <property type="entry name" value="Glyceraldehyde-3-phosphate dehydrogenase-like, C-terminal domain"/>
    <property type="match status" value="1"/>
</dbReference>
<keyword evidence="5" id="KW-1185">Reference proteome</keyword>
<dbReference type="PANTHER" id="PTHR43818:SF11">
    <property type="entry name" value="BCDNA.GH03377"/>
    <property type="match status" value="1"/>
</dbReference>
<dbReference type="Gene3D" id="3.40.50.720">
    <property type="entry name" value="NAD(P)-binding Rossmann-like Domain"/>
    <property type="match status" value="1"/>
</dbReference>
<evidence type="ECO:0000313" key="5">
    <source>
        <dbReference type="Proteomes" id="UP000219331"/>
    </source>
</evidence>
<dbReference type="AlphaFoldDB" id="A0A285RQA4"/>
<dbReference type="Gene3D" id="3.30.360.10">
    <property type="entry name" value="Dihydrodipicolinate Reductase, domain 2"/>
    <property type="match status" value="1"/>
</dbReference>
<dbReference type="Pfam" id="PF22725">
    <property type="entry name" value="GFO_IDH_MocA_C3"/>
    <property type="match status" value="1"/>
</dbReference>
<name>A0A285RQA4_9HYPH</name>
<feature type="domain" description="GFO/IDH/MocA-like oxidoreductase" evidence="3">
    <location>
        <begin position="142"/>
        <end position="275"/>
    </location>
</feature>